<dbReference type="InterPro" id="IPR006016">
    <property type="entry name" value="UspA"/>
</dbReference>
<comment type="caution">
    <text evidence="3">The sequence shown here is derived from an EMBL/GenBank/DDBJ whole genome shotgun (WGS) entry which is preliminary data.</text>
</comment>
<feature type="domain" description="UspA" evidence="2">
    <location>
        <begin position="1"/>
        <end position="140"/>
    </location>
</feature>
<dbReference type="Proteomes" id="UP000029736">
    <property type="component" value="Unassembled WGS sequence"/>
</dbReference>
<keyword evidence="4" id="KW-1185">Reference proteome</keyword>
<reference evidence="3 4" key="1">
    <citation type="journal article" date="2014" name="Int. J. Syst. Evol. Microbiol.">
        <title>Phaeodactylibacter xiamenensis gen. nov., sp. nov., a member of the family Saprospiraceae isolated from the marine alga Phaeodactylum tricornutum.</title>
        <authorList>
            <person name="Chen Z.Jr."/>
            <person name="Lei X."/>
            <person name="Lai Q."/>
            <person name="Li Y."/>
            <person name="Zhang B."/>
            <person name="Zhang J."/>
            <person name="Zhang H."/>
            <person name="Yang L."/>
            <person name="Zheng W."/>
            <person name="Tian Y."/>
            <person name="Yu Z."/>
            <person name="Xu H.Jr."/>
            <person name="Zheng T."/>
        </authorList>
    </citation>
    <scope>NUCLEOTIDE SEQUENCE [LARGE SCALE GENOMIC DNA]</scope>
    <source>
        <strain evidence="3 4">KD52</strain>
    </source>
</reference>
<sequence length="275" mass="30749">MRKILVPTDFSAIAANAFQFAQVVAERQNAEVDTMHAYHPSFDYSNPYLDMPAAEFDSIKRELLDQFIEGNTRDSGSSVATLPKPILNIGFASEEIVRMSKGYDLIIMGTTGEGNFLEKAFGSVSTHVARFAHCPVLLVPGNCKCGNFEEVVYASNYQAADEAMVKKLLTITGPEINNIHFVHIDNETKSPYHVEEVLYEQAQLYGTSTIGFNSVEIECPNVQEGIVQYASDIRADLIVMGTMHRNFLERLFHKSVTQQVVFHTTVPLLVMHYDD</sequence>
<dbReference type="RefSeq" id="WP_044219105.1">
    <property type="nucleotide sequence ID" value="NZ_JBKAGJ010000017.1"/>
</dbReference>
<comment type="similarity">
    <text evidence="1">Belongs to the universal stress protein A family.</text>
</comment>
<gene>
    <name evidence="3" type="ORF">IX84_09550</name>
</gene>
<name>A0A098S8H3_9BACT</name>
<dbReference type="InterPro" id="IPR006015">
    <property type="entry name" value="Universal_stress_UspA"/>
</dbReference>
<dbReference type="CDD" id="cd00293">
    <property type="entry name" value="USP-like"/>
    <property type="match status" value="2"/>
</dbReference>
<proteinExistence type="inferred from homology"/>
<dbReference type="Gene3D" id="3.40.50.12370">
    <property type="match status" value="1"/>
</dbReference>
<evidence type="ECO:0000256" key="1">
    <source>
        <dbReference type="ARBA" id="ARBA00008791"/>
    </source>
</evidence>
<feature type="domain" description="UspA" evidence="2">
    <location>
        <begin position="215"/>
        <end position="271"/>
    </location>
</feature>
<evidence type="ECO:0000259" key="2">
    <source>
        <dbReference type="Pfam" id="PF00582"/>
    </source>
</evidence>
<organism evidence="3 4">
    <name type="scientific">Phaeodactylibacter xiamenensis</name>
    <dbReference type="NCBI Taxonomy" id="1524460"/>
    <lineage>
        <taxon>Bacteria</taxon>
        <taxon>Pseudomonadati</taxon>
        <taxon>Bacteroidota</taxon>
        <taxon>Saprospiria</taxon>
        <taxon>Saprospirales</taxon>
        <taxon>Haliscomenobacteraceae</taxon>
        <taxon>Phaeodactylibacter</taxon>
    </lineage>
</organism>
<dbReference type="SUPFAM" id="SSF52402">
    <property type="entry name" value="Adenine nucleotide alpha hydrolases-like"/>
    <property type="match status" value="2"/>
</dbReference>
<dbReference type="Pfam" id="PF00582">
    <property type="entry name" value="Usp"/>
    <property type="match status" value="2"/>
</dbReference>
<evidence type="ECO:0000313" key="4">
    <source>
        <dbReference type="Proteomes" id="UP000029736"/>
    </source>
</evidence>
<dbReference type="PANTHER" id="PTHR46268">
    <property type="entry name" value="STRESS RESPONSE PROTEIN NHAX"/>
    <property type="match status" value="1"/>
</dbReference>
<dbReference type="OrthoDB" id="9788959at2"/>
<accession>A0A098S8H3</accession>
<evidence type="ECO:0000313" key="3">
    <source>
        <dbReference type="EMBL" id="KGE88420.1"/>
    </source>
</evidence>
<dbReference type="EMBL" id="JPOS01000019">
    <property type="protein sequence ID" value="KGE88420.1"/>
    <property type="molecule type" value="Genomic_DNA"/>
</dbReference>
<protein>
    <recommendedName>
        <fullName evidence="2">UspA domain-containing protein</fullName>
    </recommendedName>
</protein>
<dbReference type="PRINTS" id="PR01438">
    <property type="entry name" value="UNVRSLSTRESS"/>
</dbReference>
<dbReference type="PANTHER" id="PTHR46268:SF6">
    <property type="entry name" value="UNIVERSAL STRESS PROTEIN UP12"/>
    <property type="match status" value="1"/>
</dbReference>
<dbReference type="AlphaFoldDB" id="A0A098S8H3"/>